<reference evidence="9" key="3">
    <citation type="journal article" date="2009" name="Plant Physiol.">
        <title>Large-scale Arabidopsis phosphoproteome profiling reveals novel chloroplast kinase substrates and phosphorylation networks.</title>
        <authorList>
            <person name="Reiland S."/>
            <person name="Messerli G."/>
            <person name="Baerenfaller K."/>
            <person name="Gerrits B."/>
            <person name="Endler A."/>
            <person name="Grossmann J."/>
            <person name="Gruissem W."/>
            <person name="Baginsky S."/>
        </authorList>
    </citation>
    <scope>IDENTIFICATION BY MASS SPECTROMETRY [LARGE SCALE ANALYSIS]</scope>
</reference>
<accession>Q940N7</accession>
<organism evidence="4">
    <name type="scientific">Arabidopsis thaliana</name>
    <name type="common">Mouse-ear cress</name>
    <dbReference type="NCBI Taxonomy" id="3702"/>
    <lineage>
        <taxon>Eukaryota</taxon>
        <taxon>Viridiplantae</taxon>
        <taxon>Streptophyta</taxon>
        <taxon>Embryophyta</taxon>
        <taxon>Tracheophyta</taxon>
        <taxon>Spermatophyta</taxon>
        <taxon>Magnoliopsida</taxon>
        <taxon>eudicotyledons</taxon>
        <taxon>Gunneridae</taxon>
        <taxon>Pentapetalae</taxon>
        <taxon>rosids</taxon>
        <taxon>malvids</taxon>
        <taxon>Brassicales</taxon>
        <taxon>Brassicaceae</taxon>
        <taxon>Camelineae</taxon>
        <taxon>Arabidopsis</taxon>
    </lineage>
</organism>
<feature type="region of interest" description="Disordered" evidence="1">
    <location>
        <begin position="243"/>
        <end position="324"/>
    </location>
</feature>
<dbReference type="AlphaFoldDB" id="Q940N7"/>
<dbReference type="FunCoup" id="Q940N7">
    <property type="interactions" value="576"/>
</dbReference>
<dbReference type="GO" id="GO:0004674">
    <property type="term" value="F:protein serine/threonine kinase activity"/>
    <property type="evidence" value="ECO:0007005"/>
    <property type="project" value="TAIR"/>
</dbReference>
<dbReference type="InterPro" id="IPR053198">
    <property type="entry name" value="Gynoecium_Dev_Regulator"/>
</dbReference>
<dbReference type="ProteomicsDB" id="191977"/>
<reference evidence="5" key="5">
    <citation type="submission" date="2016-05" db="EMBL/GenBank/DDBJ databases">
        <authorList>
            <person name="Krishnakumar V."/>
            <person name="Cheng C.-Y."/>
            <person name="Chan A.P."/>
            <person name="Schobel S."/>
            <person name="Kim M."/>
            <person name="Ferlanti E.S."/>
            <person name="Belyaeva I."/>
            <person name="Rosen B.D."/>
            <person name="Micklem G."/>
            <person name="Miller J.R."/>
            <person name="Vaughn M."/>
            <person name="Town C.D."/>
        </authorList>
    </citation>
    <scope>NUCLEOTIDE SEQUENCE</scope>
</reference>
<dbReference type="HOGENOM" id="CLU_698991_0_0_1"/>
<keyword evidence="6" id="KW-1185">Reference proteome</keyword>
<reference evidence="4" key="2">
    <citation type="submission" date="2001-08" db="EMBL/GenBank/DDBJ databases">
        <title>Arabidopsis cDNA clones.</title>
        <authorList>
            <person name="Cheuk R."/>
            <person name="Chen H."/>
            <person name="Kim C.J."/>
            <person name="Koesema E."/>
            <person name="Meyers M.C."/>
            <person name="Banh J."/>
            <person name="Bowser L."/>
            <person name="Carninci P."/>
            <person name="Dale J.M."/>
            <person name="Goldsmith A.D."/>
            <person name="Hayashizaki Y."/>
            <person name="Ishida J."/>
            <person name="Jiang P.X."/>
            <person name="Jones T."/>
            <person name="Kamiya A."/>
            <person name="Karlin-Neumann G."/>
            <person name="Kawai J."/>
            <person name="Lam B."/>
            <person name="Lee J.M."/>
            <person name="Lin J."/>
            <person name="Liu S.X."/>
            <person name="Miranda M."/>
            <person name="Narusaka M."/>
            <person name="Nguyen M."/>
            <person name="Onodera C.S."/>
            <person name="Palm C.J."/>
            <person name="Pham P.K."/>
            <person name="Quach H.L."/>
            <person name="Sakurai T."/>
            <person name="Satou M."/>
            <person name="Seki M."/>
            <person name="Southwick A."/>
            <person name="Tang C.C."/>
            <person name="Toriumi M."/>
            <person name="Yamada K."/>
            <person name="Yamamura Y."/>
            <person name="Yu G."/>
            <person name="Yu S."/>
            <person name="Shinozaki K."/>
            <person name="Davis R.W."/>
            <person name="Theologis A."/>
            <person name="Ecker J.R."/>
        </authorList>
    </citation>
    <scope>NUCLEOTIDE SEQUENCE</scope>
</reference>
<sequence length="477" mass="53062">MKSNQKKQKSPNYQNPRRQRGEIEREKEAKIMASIPPPELDNDSLASSPRSEYDSQPRVRFMCTFGGRILPRPPDNQLCYVGGDNRMVAVHRHTTFASLLSKLAKLSGKSNISVKYQLPNEDLDALISVSTDEDVENMMDEYDRVAQNQNPRASRLRLFLFTKNVAGEEDNDSRASSISSLLDSSVNREQWFLDALNLGSSAAATAVSNGGSGRVFERVRSEVSSIVSEVPDYLFGLDNFDETAPPHELRDRDPRAKIQREVSTLSDPGSPRRDVPSPYGSTSSAPVMRISTPELPPPVFIKPESPEPVSTPKSNPQPEQVMQQSNLPVNSQWQYAPGPGQQVHYQGHTIHQSPVYYVPGSVPGNHMVQQGNHMVQPGNHMVQPVQMPGQYLQQYHHVPMGYHQPQTHQMAGPGQVYGGTVRPVMMAVDGMNRTGYYGMKTPGPVQMYQHHTGMVVPGVEEQQQYRTETDSDTGRAS</sequence>
<feature type="compositionally biased region" description="Polar residues" evidence="1">
    <location>
        <begin position="311"/>
        <end position="324"/>
    </location>
</feature>
<evidence type="ECO:0000256" key="1">
    <source>
        <dbReference type="SAM" id="MobiDB-lite"/>
    </source>
</evidence>
<dbReference type="Pfam" id="PF00564">
    <property type="entry name" value="PB1"/>
    <property type="match status" value="1"/>
</dbReference>
<evidence type="ECO:0000313" key="3">
    <source>
        <dbReference type="Araport" id="AT4G05150"/>
    </source>
</evidence>
<feature type="domain" description="PB1" evidence="2">
    <location>
        <begin position="73"/>
        <end position="161"/>
    </location>
</feature>
<dbReference type="Araport" id="AT4G05150"/>
<keyword evidence="7 8" id="KW-1267">Proteomics identification</keyword>
<feature type="compositionally biased region" description="Basic and acidic residues" evidence="1">
    <location>
        <begin position="244"/>
        <end position="260"/>
    </location>
</feature>
<proteinExistence type="evidence at protein level"/>
<dbReference type="Gene3D" id="3.10.20.90">
    <property type="entry name" value="Phosphatidylinositol 3-kinase Catalytic Subunit, Chain A, domain 1"/>
    <property type="match status" value="1"/>
</dbReference>
<gene>
    <name evidence="3 5" type="ordered locus">At4g05150</name>
    <name evidence="5" type="ORF">C17L7.70</name>
    <name evidence="5" type="ORF">C17L7_70</name>
</gene>
<dbReference type="GlyGen" id="Q940N7">
    <property type="glycosylation" value="5 sites, 1 O-linked glycan (5 sites)"/>
</dbReference>
<dbReference type="KEGG" id="ath:AT4G05150"/>
<dbReference type="PaxDb" id="3702-AT4G05150.1"/>
<dbReference type="eggNOG" id="ENOG502QVUK">
    <property type="taxonomic scope" value="Eukaryota"/>
</dbReference>
<dbReference type="EMBL" id="AY054238">
    <property type="protein sequence ID" value="AAL06897.1"/>
    <property type="molecule type" value="mRNA"/>
</dbReference>
<dbReference type="PANTHER" id="PTHR31066">
    <property type="entry name" value="OS05G0427100 PROTEIN-RELATED"/>
    <property type="match status" value="1"/>
</dbReference>
<dbReference type="SUPFAM" id="SSF54277">
    <property type="entry name" value="CAD &amp; PB1 domains"/>
    <property type="match status" value="1"/>
</dbReference>
<dbReference type="CDD" id="cd06410">
    <property type="entry name" value="PB1_UP2"/>
    <property type="match status" value="1"/>
</dbReference>
<dbReference type="SMART" id="SM00666">
    <property type="entry name" value="PB1"/>
    <property type="match status" value="1"/>
</dbReference>
<dbReference type="EMBL" id="CP002687">
    <property type="protein sequence ID" value="AEE82485.1"/>
    <property type="molecule type" value="Genomic_DNA"/>
</dbReference>
<evidence type="ECO:0007829" key="8">
    <source>
        <dbReference type="ProteomicsDB" id="Q940N7"/>
    </source>
</evidence>
<dbReference type="TAIR" id="AT4G05150"/>
<dbReference type="SMR" id="Q940N7"/>
<evidence type="ECO:0000313" key="4">
    <source>
        <dbReference type="EMBL" id="AAL06897.1"/>
    </source>
</evidence>
<dbReference type="OMA" id="PIGYHHL"/>
<reference evidence="5 6" key="1">
    <citation type="journal article" date="1999" name="Nature">
        <title>Sequence and analysis of chromosome 4 of the plant Arabidopsis thaliana.</title>
        <authorList>
            <consortium name="EU"/>
            <consortium name="CSHL and WU Arabidopsis Sequencing Project"/>
            <person name="Mayer K."/>
            <person name="Schuller C."/>
            <person name="Wambutt R."/>
            <person name="Murphy G."/>
            <person name="Volckaert G."/>
            <person name="Pohl T."/>
            <person name="Dusterhoft A."/>
            <person name="Stiekema W."/>
            <person name="Entian K.D."/>
            <person name="Terryn N."/>
            <person name="Harris B."/>
            <person name="Ansorge W."/>
            <person name="Brandt P."/>
            <person name="Grivell L."/>
            <person name="Rieger M."/>
            <person name="Weichselgartner M."/>
            <person name="de Simone V."/>
            <person name="Obermaier B."/>
            <person name="Mache R."/>
            <person name="Muller M."/>
            <person name="Kreis M."/>
            <person name="Delseny M."/>
            <person name="Puigdomenech P."/>
            <person name="Watson M."/>
            <person name="Schmidtheini T."/>
            <person name="Reichert B."/>
            <person name="Portatelle D."/>
            <person name="Perez-Alonso M."/>
            <person name="Boutry M."/>
            <person name="Bancroft I."/>
            <person name="Vos P."/>
            <person name="Hoheisel J."/>
            <person name="Zimmermann W."/>
            <person name="Wedler H."/>
            <person name="Ridley P."/>
            <person name="Langham S.A."/>
            <person name="McCullagh B."/>
            <person name="Bilham L."/>
            <person name="Robben J."/>
            <person name="Van der Schueren J."/>
            <person name="Grymonprez B."/>
            <person name="Chuang Y.J."/>
            <person name="Vandenbussche F."/>
            <person name="Braeken M."/>
            <person name="Weltjens I."/>
            <person name="Voet M."/>
            <person name="Bastiaens I."/>
            <person name="Aert R."/>
            <person name="Defoor E."/>
            <person name="Weitzenegger T."/>
            <person name="Bothe G."/>
            <person name="Ramsperger U."/>
            <person name="Hilbert H."/>
            <person name="Braun M."/>
            <person name="Holzer E."/>
            <person name="Brandt A."/>
            <person name="Peters S."/>
            <person name="van Staveren M."/>
            <person name="Dirske W."/>
            <person name="Mooijman P."/>
            <person name="Klein Lankhorst R."/>
            <person name="Rose M."/>
            <person name="Hauf J."/>
            <person name="Kotter P."/>
            <person name="Berneiser S."/>
            <person name="Hempel S."/>
            <person name="Feldpausch M."/>
            <person name="Lamberth S."/>
            <person name="Van den Daele H."/>
            <person name="De Keyser A."/>
            <person name="Buysshaert C."/>
            <person name="Gielen J."/>
            <person name="Villarroel R."/>
            <person name="De Clercq R."/>
            <person name="Van Montagu M."/>
            <person name="Rogers J."/>
            <person name="Cronin A."/>
            <person name="Quail M."/>
            <person name="Bray-Allen S."/>
            <person name="Clark L."/>
            <person name="Doggett J."/>
            <person name="Hall S."/>
            <person name="Kay M."/>
            <person name="Lennard N."/>
            <person name="McLay K."/>
            <person name="Mayes R."/>
            <person name="Pettett A."/>
            <person name="Rajandream M.A."/>
            <person name="Lyne M."/>
            <person name="Benes V."/>
            <person name="Rechmann S."/>
            <person name="Borkova D."/>
            <person name="Blocker H."/>
            <person name="Scharfe M."/>
            <person name="Grimm M."/>
            <person name="Lohnert T.H."/>
            <person name="Dose S."/>
            <person name="de Haan M."/>
            <person name="Maarse A."/>
            <person name="Schafer M."/>
            <person name="Muller-Auer S."/>
            <person name="Gabel C."/>
            <person name="Fuchs M."/>
            <person name="Fartmann B."/>
            <person name="Granderath K."/>
            <person name="Dauner D."/>
            <person name="Herzl A."/>
            <person name="Neumann S."/>
            <person name="Argiriou A."/>
            <person name="Vitale D."/>
            <person name="Liguori R."/>
            <person name="Piravandi E."/>
            <person name="Massenet O."/>
            <person name="Quigley F."/>
            <person name="Clabauld G."/>
            <person name="Mundlein A."/>
            <person name="Felber R."/>
            <person name="Schnabl S."/>
            <person name="Hiller R."/>
            <person name="Schmidt W."/>
            <person name="Lecharny A."/>
            <person name="Aubourg S."/>
            <person name="Chefdor F."/>
            <person name="Cooke R."/>
            <person name="Berger C."/>
            <person name="Montfort A."/>
            <person name="Casacuberta E."/>
            <person name="Gibbons T."/>
            <person name="Weber N."/>
            <person name="Vandenbol M."/>
            <person name="Bargues M."/>
            <person name="Terol J."/>
            <person name="Torres A."/>
            <person name="Perez-Perez A."/>
            <person name="Purnelle B."/>
            <person name="Bent E."/>
            <person name="Johnson S."/>
            <person name="Tacon D."/>
            <person name="Jesse T."/>
            <person name="Heijnen L."/>
            <person name="Schwarz S."/>
            <person name="Scholler P."/>
            <person name="Heber S."/>
            <person name="Francs P."/>
            <person name="Bielke C."/>
            <person name="Frishman D."/>
            <person name="Haase D."/>
            <person name="Lemcke K."/>
            <person name="Mewes H.W."/>
            <person name="Stocker S."/>
            <person name="Zaccaria P."/>
            <person name="Bevan M."/>
            <person name="Wilson R.K."/>
            <person name="de la Bastide M."/>
            <person name="Habermann K."/>
            <person name="Parnell L."/>
            <person name="Dedhia N."/>
            <person name="Gnoj L."/>
            <person name="Schutz K."/>
            <person name="Huang E."/>
            <person name="Spiegel L."/>
            <person name="Sehkon M."/>
            <person name="Murray J."/>
            <person name="Sheet P."/>
            <person name="Cordes M."/>
            <person name="Abu-Threideh J."/>
            <person name="Stoneking T."/>
            <person name="Kalicki J."/>
            <person name="Graves T."/>
            <person name="Harmon G."/>
            <person name="Edwards J."/>
            <person name="Latreille P."/>
            <person name="Courtney L."/>
            <person name="Cloud J."/>
            <person name="Abbott A."/>
            <person name="Scott K."/>
            <person name="Johnson D."/>
            <person name="Minx P."/>
            <person name="Bentley D."/>
            <person name="Fulton B."/>
            <person name="Miller N."/>
            <person name="Greco T."/>
            <person name="Kemp K."/>
            <person name="Kramer J."/>
            <person name="Fulton L."/>
            <person name="Mardis E."/>
            <person name="Dante M."/>
            <person name="Pepin K."/>
            <person name="Hillier L."/>
            <person name="Nelson J."/>
            <person name="Spieth J."/>
            <person name="Ryan E."/>
            <person name="Andrews S."/>
            <person name="Geisel C."/>
            <person name="Layman D."/>
            <person name="Du H."/>
            <person name="Ali J."/>
            <person name="Berghoff A."/>
            <person name="Jones K."/>
            <person name="Drone K."/>
            <person name="Cotton M."/>
            <person name="Joshu C."/>
            <person name="Antonoiu B."/>
            <person name="Zidanic M."/>
            <person name="Strong C."/>
            <person name="Sun H."/>
            <person name="Lamar B."/>
            <person name="Yordan C."/>
            <person name="Ma P."/>
            <person name="Zhong J."/>
            <person name="Preston R."/>
            <person name="Vil D."/>
            <person name="Shekher M."/>
            <person name="Matero A."/>
            <person name="Shah R."/>
            <person name="Swaby I.K."/>
            <person name="O'Shaughnessy A."/>
            <person name="Rodriguez M."/>
            <person name="Hoffmann J."/>
            <person name="Till S."/>
            <person name="Granat S."/>
            <person name="Shohdy N."/>
            <person name="Hasegawa A."/>
            <person name="Hameed A."/>
            <person name="Lodhi M."/>
            <person name="Johnson A."/>
            <person name="Chen E."/>
            <person name="Marra M."/>
            <person name="Martienssen R."/>
            <person name="McCombie W.R."/>
        </authorList>
    </citation>
    <scope>NUCLEOTIDE SEQUENCE [LARGE SCALE GENOMIC DNA]</scope>
    <source>
        <strain evidence="6">cv. Columbia</strain>
    </source>
</reference>
<dbReference type="iPTMnet" id="Q940N7"/>
<dbReference type="GO" id="GO:0005829">
    <property type="term" value="C:cytosol"/>
    <property type="evidence" value="ECO:0007005"/>
    <property type="project" value="TAIR"/>
</dbReference>
<dbReference type="IntAct" id="Q940N7">
    <property type="interactions" value="4"/>
</dbReference>
<dbReference type="FunFam" id="3.10.20.90:FF:000058">
    <property type="entry name" value="Octicosapeptide/phox/Bem1p domain kinase superfamily protein"/>
    <property type="match status" value="1"/>
</dbReference>
<protein>
    <submittedName>
        <fullName evidence="4">AT4g05150/C17L7_70</fullName>
    </submittedName>
    <submittedName>
        <fullName evidence="5">Octicosapeptide/Phox/Bem1p family protein</fullName>
    </submittedName>
</protein>
<dbReference type="GeneID" id="825863"/>
<reference evidence="6" key="6">
    <citation type="journal article" date="2017" name="Plant J.">
        <title>Araport11: a complete reannotation of the Arabidopsis thaliana reference genome.</title>
        <authorList>
            <person name="Cheng C.Y."/>
            <person name="Krishnakumar V."/>
            <person name="Chan A.P."/>
            <person name="Thibaud-Nissen F."/>
            <person name="Schobel S."/>
            <person name="Town C.D."/>
        </authorList>
    </citation>
    <scope>GENOME REANNOTATION</scope>
    <source>
        <strain evidence="6">cv. Columbia</strain>
    </source>
</reference>
<feature type="region of interest" description="Disordered" evidence="1">
    <location>
        <begin position="1"/>
        <end position="53"/>
    </location>
</feature>
<evidence type="ECO:0000313" key="5">
    <source>
        <dbReference type="EMBL" id="AEE82485.1"/>
    </source>
</evidence>
<dbReference type="ExpressionAtlas" id="Q940N7">
    <property type="expression patterns" value="baseline and differential"/>
</dbReference>
<dbReference type="InterPro" id="IPR000270">
    <property type="entry name" value="PB1_dom"/>
</dbReference>
<dbReference type="Proteomes" id="UP000006548">
    <property type="component" value="Chromosome 4"/>
</dbReference>
<feature type="compositionally biased region" description="Basic and acidic residues" evidence="1">
    <location>
        <begin position="19"/>
        <end position="30"/>
    </location>
</feature>
<reference evidence="5" key="4">
    <citation type="submission" date="2011-02" db="EMBL/GenBank/DDBJ databases">
        <authorList>
            <consortium name="TAIR"/>
            <person name="Swarbreck D."/>
            <person name="Lamesch P."/>
            <person name="Wilks C."/>
            <person name="Huala E."/>
        </authorList>
    </citation>
    <scope>NUCLEOTIDE SEQUENCE</scope>
</reference>
<evidence type="ECO:0000313" key="6">
    <source>
        <dbReference type="Proteomes" id="UP000006548"/>
    </source>
</evidence>
<evidence type="ECO:0007829" key="7">
    <source>
        <dbReference type="PeptideAtlas" id="Q940N7"/>
    </source>
</evidence>
<dbReference type="PANTHER" id="PTHR31066:SF33">
    <property type="entry name" value="OS07G0556300 PROTEIN"/>
    <property type="match status" value="1"/>
</dbReference>
<name>Q940N7_ARATH</name>
<evidence type="ECO:0000259" key="2">
    <source>
        <dbReference type="SMART" id="SM00666"/>
    </source>
</evidence>
<evidence type="ECO:0007829" key="9">
    <source>
        <dbReference type="PubMed" id="19376835"/>
    </source>
</evidence>